<evidence type="ECO:0000256" key="5">
    <source>
        <dbReference type="ARBA" id="ARBA00022695"/>
    </source>
</evidence>
<keyword evidence="8 13" id="KW-0239">DNA-directed DNA polymerase</keyword>
<dbReference type="FunFam" id="1.10.150.20:FF:000002">
    <property type="entry name" value="DNA polymerase I"/>
    <property type="match status" value="1"/>
</dbReference>
<dbReference type="NCBIfam" id="NF004397">
    <property type="entry name" value="PRK05755.1"/>
    <property type="match status" value="1"/>
</dbReference>
<dbReference type="SUPFAM" id="SSF88723">
    <property type="entry name" value="PIN domain-like"/>
    <property type="match status" value="1"/>
</dbReference>
<dbReference type="SUPFAM" id="SSF56672">
    <property type="entry name" value="DNA/RNA polymerases"/>
    <property type="match status" value="1"/>
</dbReference>
<keyword evidence="5 13" id="KW-0548">Nucleotidyltransferase</keyword>
<evidence type="ECO:0000313" key="17">
    <source>
        <dbReference type="Proteomes" id="UP001199424"/>
    </source>
</evidence>
<comment type="subunit">
    <text evidence="13">Single-chain monomer with multiple functions.</text>
</comment>
<keyword evidence="4 13" id="KW-0808">Transferase</keyword>
<dbReference type="CDD" id="cd08637">
    <property type="entry name" value="DNA_pol_A_pol_I_C"/>
    <property type="match status" value="1"/>
</dbReference>
<dbReference type="InterPro" id="IPR012337">
    <property type="entry name" value="RNaseH-like_sf"/>
</dbReference>
<reference evidence="16" key="1">
    <citation type="submission" date="2021-10" db="EMBL/GenBank/DDBJ databases">
        <title>Anaerobic single-cell dispensing facilitates the cultivation of human gut bacteria.</title>
        <authorList>
            <person name="Afrizal A."/>
        </authorList>
    </citation>
    <scope>NUCLEOTIDE SEQUENCE</scope>
    <source>
        <strain evidence="16">CLA-AA-H250</strain>
    </source>
</reference>
<keyword evidence="13" id="KW-0540">Nuclease</keyword>
<evidence type="ECO:0000256" key="13">
    <source>
        <dbReference type="RuleBase" id="RU004460"/>
    </source>
</evidence>
<dbReference type="FunFam" id="1.20.1060.10:FF:000001">
    <property type="entry name" value="DNA polymerase I"/>
    <property type="match status" value="1"/>
</dbReference>
<dbReference type="GO" id="GO:0003887">
    <property type="term" value="F:DNA-directed DNA polymerase activity"/>
    <property type="evidence" value="ECO:0007669"/>
    <property type="project" value="UniProtKB-UniRule"/>
</dbReference>
<dbReference type="RefSeq" id="WP_308448594.1">
    <property type="nucleotide sequence ID" value="NZ_JAJEQC010000002.1"/>
</dbReference>
<evidence type="ECO:0000256" key="1">
    <source>
        <dbReference type="ARBA" id="ARBA00007705"/>
    </source>
</evidence>
<dbReference type="Gene3D" id="1.20.1060.10">
    <property type="entry name" value="Taq DNA Polymerase, Chain T, domain 4"/>
    <property type="match status" value="1"/>
</dbReference>
<name>A0AAE3AK45_9FIRM</name>
<dbReference type="CDD" id="cd09859">
    <property type="entry name" value="PIN_53EXO"/>
    <property type="match status" value="1"/>
</dbReference>
<dbReference type="EC" id="2.7.7.7" evidence="2 12"/>
<dbReference type="GO" id="GO:0003677">
    <property type="term" value="F:DNA binding"/>
    <property type="evidence" value="ECO:0007669"/>
    <property type="project" value="UniProtKB-UniRule"/>
</dbReference>
<dbReference type="Gene3D" id="1.10.150.20">
    <property type="entry name" value="5' to 3' exonuclease, C-terminal subdomain"/>
    <property type="match status" value="2"/>
</dbReference>
<dbReference type="InterPro" id="IPR020046">
    <property type="entry name" value="5-3_exonucl_a-hlix_arch_N"/>
</dbReference>
<evidence type="ECO:0000256" key="12">
    <source>
        <dbReference type="NCBIfam" id="TIGR00593"/>
    </source>
</evidence>
<evidence type="ECO:0000259" key="15">
    <source>
        <dbReference type="SMART" id="SM00482"/>
    </source>
</evidence>
<dbReference type="FunFam" id="1.10.150.20:FF:000003">
    <property type="entry name" value="DNA polymerase I"/>
    <property type="match status" value="1"/>
</dbReference>
<dbReference type="InterPro" id="IPR019760">
    <property type="entry name" value="DNA-dir_DNA_pol_A_CS"/>
</dbReference>
<feature type="domain" description="5'-3' exonuclease" evidence="14">
    <location>
        <begin position="1"/>
        <end position="261"/>
    </location>
</feature>
<dbReference type="InterPro" id="IPR002298">
    <property type="entry name" value="DNA_polymerase_A"/>
</dbReference>
<comment type="function">
    <text evidence="13">In addition to polymerase activity, this DNA polymerase exhibits 5'-3' exonuclease activity.</text>
</comment>
<dbReference type="InterPro" id="IPR002421">
    <property type="entry name" value="5-3_exonuclease"/>
</dbReference>
<dbReference type="PRINTS" id="PR00868">
    <property type="entry name" value="DNAPOLI"/>
</dbReference>
<comment type="catalytic activity">
    <reaction evidence="11 13">
        <text>DNA(n) + a 2'-deoxyribonucleoside 5'-triphosphate = DNA(n+1) + diphosphate</text>
        <dbReference type="Rhea" id="RHEA:22508"/>
        <dbReference type="Rhea" id="RHEA-COMP:17339"/>
        <dbReference type="Rhea" id="RHEA-COMP:17340"/>
        <dbReference type="ChEBI" id="CHEBI:33019"/>
        <dbReference type="ChEBI" id="CHEBI:61560"/>
        <dbReference type="ChEBI" id="CHEBI:173112"/>
        <dbReference type="EC" id="2.7.7.7"/>
    </reaction>
</comment>
<evidence type="ECO:0000313" key="16">
    <source>
        <dbReference type="EMBL" id="MCC2136013.1"/>
    </source>
</evidence>
<evidence type="ECO:0000259" key="14">
    <source>
        <dbReference type="SMART" id="SM00475"/>
    </source>
</evidence>
<keyword evidence="9 13" id="KW-0238">DNA-binding</keyword>
<keyword evidence="17" id="KW-1185">Reference proteome</keyword>
<dbReference type="InterPro" id="IPR029060">
    <property type="entry name" value="PIN-like_dom_sf"/>
</dbReference>
<keyword evidence="7 13" id="KW-0227">DNA damage</keyword>
<dbReference type="SUPFAM" id="SSF47807">
    <property type="entry name" value="5' to 3' exonuclease, C-terminal subdomain"/>
    <property type="match status" value="1"/>
</dbReference>
<dbReference type="SMART" id="SM00482">
    <property type="entry name" value="POLAc"/>
    <property type="match status" value="1"/>
</dbReference>
<dbReference type="CDD" id="cd06140">
    <property type="entry name" value="DNA_polA_I_Bacillus_like_exo"/>
    <property type="match status" value="1"/>
</dbReference>
<dbReference type="Pfam" id="PF02739">
    <property type="entry name" value="5_3_exonuc_N"/>
    <property type="match status" value="1"/>
</dbReference>
<protein>
    <recommendedName>
        <fullName evidence="3 12">DNA polymerase I</fullName>
        <ecNumber evidence="2 12">2.7.7.7</ecNumber>
    </recommendedName>
</protein>
<dbReference type="SMART" id="SM00279">
    <property type="entry name" value="HhH2"/>
    <property type="match status" value="1"/>
</dbReference>
<dbReference type="SMART" id="SM00475">
    <property type="entry name" value="53EXOc"/>
    <property type="match status" value="1"/>
</dbReference>
<dbReference type="GO" id="GO:0008409">
    <property type="term" value="F:5'-3' exonuclease activity"/>
    <property type="evidence" value="ECO:0007669"/>
    <property type="project" value="UniProtKB-UniRule"/>
</dbReference>
<evidence type="ECO:0000256" key="10">
    <source>
        <dbReference type="ARBA" id="ARBA00023204"/>
    </source>
</evidence>
<dbReference type="Gene3D" id="3.40.50.1010">
    <property type="entry name" value="5'-nuclease"/>
    <property type="match status" value="1"/>
</dbReference>
<dbReference type="InterPro" id="IPR018320">
    <property type="entry name" value="DNA_polymerase_1"/>
</dbReference>
<accession>A0AAE3AK45</accession>
<dbReference type="GO" id="GO:0006302">
    <property type="term" value="P:double-strand break repair"/>
    <property type="evidence" value="ECO:0007669"/>
    <property type="project" value="TreeGrafter"/>
</dbReference>
<keyword evidence="10 13" id="KW-0234">DNA repair</keyword>
<dbReference type="InterPro" id="IPR020045">
    <property type="entry name" value="DNA_polI_H3TH"/>
</dbReference>
<dbReference type="InterPro" id="IPR008918">
    <property type="entry name" value="HhH2"/>
</dbReference>
<dbReference type="GO" id="GO:0006261">
    <property type="term" value="P:DNA-templated DNA replication"/>
    <property type="evidence" value="ECO:0007669"/>
    <property type="project" value="UniProtKB-UniRule"/>
</dbReference>
<keyword evidence="6 13" id="KW-0235">DNA replication</keyword>
<evidence type="ECO:0000256" key="7">
    <source>
        <dbReference type="ARBA" id="ARBA00022763"/>
    </source>
</evidence>
<evidence type="ECO:0000256" key="3">
    <source>
        <dbReference type="ARBA" id="ARBA00020311"/>
    </source>
</evidence>
<proteinExistence type="inferred from homology"/>
<dbReference type="EMBL" id="JAJEQC010000002">
    <property type="protein sequence ID" value="MCC2136013.1"/>
    <property type="molecule type" value="Genomic_DNA"/>
</dbReference>
<evidence type="ECO:0000256" key="2">
    <source>
        <dbReference type="ARBA" id="ARBA00012417"/>
    </source>
</evidence>
<dbReference type="Pfam" id="PF01367">
    <property type="entry name" value="5_3_exonuc"/>
    <property type="match status" value="1"/>
</dbReference>
<dbReference type="InterPro" id="IPR043502">
    <property type="entry name" value="DNA/RNA_pol_sf"/>
</dbReference>
<dbReference type="AlphaFoldDB" id="A0AAE3AK45"/>
<comment type="caution">
    <text evidence="16">The sequence shown here is derived from an EMBL/GenBank/DDBJ whole genome shotgun (WGS) entry which is preliminary data.</text>
</comment>
<dbReference type="InterPro" id="IPR001098">
    <property type="entry name" value="DNA-dir_DNA_pol_A_palm_dom"/>
</dbReference>
<evidence type="ECO:0000256" key="8">
    <source>
        <dbReference type="ARBA" id="ARBA00022932"/>
    </source>
</evidence>
<gene>
    <name evidence="13 16" type="primary">polA</name>
    <name evidence="16" type="ORF">LKD31_03160</name>
</gene>
<dbReference type="CDD" id="cd09898">
    <property type="entry name" value="H3TH_53EXO"/>
    <property type="match status" value="1"/>
</dbReference>
<evidence type="ECO:0000256" key="6">
    <source>
        <dbReference type="ARBA" id="ARBA00022705"/>
    </source>
</evidence>
<evidence type="ECO:0000256" key="9">
    <source>
        <dbReference type="ARBA" id="ARBA00023125"/>
    </source>
</evidence>
<sequence>MKLLVLDGNSILNRAFYGIKLLTTKSGEFTNGIVGFLNILEKVKDETEPDAVAIAFDMKAPTFRHKAYAGYKAQRKGMPPELAAQMPVLKELLGDLGYKIVTCEGWEADDILGTFAETCENTDNTCMIATGDRDSLQLVSPKTTVRLATTKFGQSAVTLCDEAYIKETYGVEPKQLIDIKAIQGDTSDNIPGVAGIGEKGAGELIRKFGSLQYIYDNLDELDIKSGMRTKLINSKDNAFLSYDLGTIRRNAPIDTELAHYIPGEGDPAAAAQLMTRLELFKLMERLHLTPGAAPTANSAQAEETALLPVKNYKDGAAVLGRCEDEGAAYFVPVFENDELKQLVFNGKFDAGKPAIAVVDADDAFLKAFLGSKVTKKYTFALKKLHRTALHLRTSLENAVMDTELAAYLLNPSGSDYGVLRLAAEYGIAVPAYEDANVQAAAVLPAVCAALQKGIDENGQHELLENIEIPLALVLGEMEESGFLVDREAIKTYGEVLSEQVDALQKEIYEDVGYEFNINSPVQLGEALFVKLGLPHGKKTKKGYSTNADVLEGLRGVHPAVDKVLRYRTLTKLRSTYCEGLLKAITADGRIHSSFNQTETRTGRISSTEPNLQNIPVRTPLGREFRRFFIAKEGNVLVDADYSQIELRVLAHVANDTQMQEDFRLGRDIHTMTAARVFDMPEDLVTPQMRSRAKAVNFGIVYGIGAFSLSKDIGVSRREAEDYIHDYLRNYKGVADYMERVVEEAKKNGYVETLFGRRRYLPELASSNFNMRAFGERVARNMPIQGTAADIIKIAMVHVRNRLKAEKLDAKLILQVHDELIVECPEAESDTVKKILEEEMANAVQLSVPMLAEAGSGKSWYQAKG</sequence>
<feature type="domain" description="DNA-directed DNA polymerase family A palm" evidence="15">
    <location>
        <begin position="621"/>
        <end position="827"/>
    </location>
</feature>
<dbReference type="NCBIfam" id="TIGR00593">
    <property type="entry name" value="pola"/>
    <property type="match status" value="1"/>
</dbReference>
<comment type="similarity">
    <text evidence="1 13">Belongs to the DNA polymerase type-A family.</text>
</comment>
<dbReference type="Gene3D" id="3.30.70.370">
    <property type="match status" value="1"/>
</dbReference>
<keyword evidence="13" id="KW-0269">Exonuclease</keyword>
<dbReference type="SUPFAM" id="SSF53098">
    <property type="entry name" value="Ribonuclease H-like"/>
    <property type="match status" value="1"/>
</dbReference>
<dbReference type="Gene3D" id="3.30.420.10">
    <property type="entry name" value="Ribonuclease H-like superfamily/Ribonuclease H"/>
    <property type="match status" value="1"/>
</dbReference>
<dbReference type="InterPro" id="IPR036279">
    <property type="entry name" value="5-3_exonuclease_C_sf"/>
</dbReference>
<evidence type="ECO:0000256" key="4">
    <source>
        <dbReference type="ARBA" id="ARBA00022679"/>
    </source>
</evidence>
<dbReference type="PANTHER" id="PTHR10133:SF27">
    <property type="entry name" value="DNA POLYMERASE NU"/>
    <property type="match status" value="1"/>
</dbReference>
<dbReference type="PANTHER" id="PTHR10133">
    <property type="entry name" value="DNA POLYMERASE I"/>
    <property type="match status" value="1"/>
</dbReference>
<dbReference type="Pfam" id="PF00476">
    <property type="entry name" value="DNA_pol_A"/>
    <property type="match status" value="1"/>
</dbReference>
<organism evidence="16 17">
    <name type="scientific">Hominenteromicrobium mulieris</name>
    <dbReference type="NCBI Taxonomy" id="2885357"/>
    <lineage>
        <taxon>Bacteria</taxon>
        <taxon>Bacillati</taxon>
        <taxon>Bacillota</taxon>
        <taxon>Clostridia</taxon>
        <taxon>Eubacteriales</taxon>
        <taxon>Oscillospiraceae</taxon>
        <taxon>Hominenteromicrobium</taxon>
    </lineage>
</organism>
<dbReference type="InterPro" id="IPR036397">
    <property type="entry name" value="RNaseH_sf"/>
</dbReference>
<evidence type="ECO:0000256" key="11">
    <source>
        <dbReference type="ARBA" id="ARBA00049244"/>
    </source>
</evidence>
<keyword evidence="13" id="KW-0378">Hydrolase</keyword>
<dbReference type="PROSITE" id="PS00447">
    <property type="entry name" value="DNA_POLYMERASE_A"/>
    <property type="match status" value="1"/>
</dbReference>
<dbReference type="Proteomes" id="UP001199424">
    <property type="component" value="Unassembled WGS sequence"/>
</dbReference>